<feature type="compositionally biased region" description="Basic and acidic residues" evidence="1">
    <location>
        <begin position="182"/>
        <end position="191"/>
    </location>
</feature>
<organism evidence="3 4">
    <name type="scientific">Puccinia graminis f. sp. tritici</name>
    <dbReference type="NCBI Taxonomy" id="56615"/>
    <lineage>
        <taxon>Eukaryota</taxon>
        <taxon>Fungi</taxon>
        <taxon>Dikarya</taxon>
        <taxon>Basidiomycota</taxon>
        <taxon>Pucciniomycotina</taxon>
        <taxon>Pucciniomycetes</taxon>
        <taxon>Pucciniales</taxon>
        <taxon>Pucciniaceae</taxon>
        <taxon>Puccinia</taxon>
    </lineage>
</organism>
<reference evidence="3 4" key="1">
    <citation type="submission" date="2019-05" db="EMBL/GenBank/DDBJ databases">
        <title>Emergence of the Ug99 lineage of the wheat stem rust pathogen through somatic hybridization.</title>
        <authorList>
            <person name="Li F."/>
            <person name="Upadhyaya N.M."/>
            <person name="Sperschneider J."/>
            <person name="Matny O."/>
            <person name="Nguyen-Phuc H."/>
            <person name="Mago R."/>
            <person name="Raley C."/>
            <person name="Miller M.E."/>
            <person name="Silverstein K.A.T."/>
            <person name="Henningsen E."/>
            <person name="Hirsch C.D."/>
            <person name="Visser B."/>
            <person name="Pretorius Z.A."/>
            <person name="Steffenson B.J."/>
            <person name="Schwessinger B."/>
            <person name="Dodds P.N."/>
            <person name="Figueroa M."/>
        </authorList>
    </citation>
    <scope>NUCLEOTIDE SEQUENCE [LARGE SCALE GENOMIC DNA]</scope>
    <source>
        <strain evidence="3">21-0</strain>
    </source>
</reference>
<dbReference type="Proteomes" id="UP000324748">
    <property type="component" value="Unassembled WGS sequence"/>
</dbReference>
<evidence type="ECO:0000313" key="3">
    <source>
        <dbReference type="EMBL" id="KAA1094136.1"/>
    </source>
</evidence>
<proteinExistence type="predicted"/>
<feature type="region of interest" description="Disordered" evidence="1">
    <location>
        <begin position="815"/>
        <end position="839"/>
    </location>
</feature>
<feature type="domain" description="DUF6589" evidence="2">
    <location>
        <begin position="343"/>
        <end position="742"/>
    </location>
</feature>
<evidence type="ECO:0000259" key="2">
    <source>
        <dbReference type="Pfam" id="PF20231"/>
    </source>
</evidence>
<protein>
    <recommendedName>
        <fullName evidence="2">DUF6589 domain-containing protein</fullName>
    </recommendedName>
</protein>
<accession>A0A5B0NZJ6</accession>
<feature type="compositionally biased region" description="Acidic residues" evidence="1">
    <location>
        <begin position="163"/>
        <end position="181"/>
    </location>
</feature>
<comment type="caution">
    <text evidence="3">The sequence shown here is derived from an EMBL/GenBank/DDBJ whole genome shotgun (WGS) entry which is preliminary data.</text>
</comment>
<keyword evidence="4" id="KW-1185">Reference proteome</keyword>
<dbReference type="Pfam" id="PF20231">
    <property type="entry name" value="DUF6589"/>
    <property type="match status" value="1"/>
</dbReference>
<evidence type="ECO:0000256" key="1">
    <source>
        <dbReference type="SAM" id="MobiDB-lite"/>
    </source>
</evidence>
<dbReference type="AlphaFoldDB" id="A0A5B0NZJ6"/>
<dbReference type="InterPro" id="IPR046496">
    <property type="entry name" value="DUF6589"/>
</dbReference>
<evidence type="ECO:0000313" key="4">
    <source>
        <dbReference type="Proteomes" id="UP000324748"/>
    </source>
</evidence>
<gene>
    <name evidence="3" type="ORF">PGT21_010937</name>
</gene>
<sequence length="851" mass="95816">MEPSPGMTLHSKLTRVYALMDELGLTLKTFMVGFLEEDDMEFAIHRRYWGTSTGWGTTVEVIHAIRDRVCKKNTGKDLWNNLMLSEASRIVATQKPPSRADTFHSSGKIRQELLSDKTADEIRAKQLVEDHMPFLFKLISHKLSKTVAQPIPLEERKPNDTPNDIDSDSELDDYKSDDELEDKGSDKQPQRHLECEAAKTMCSMMAFLMNRRDNATQLSNSLTFLACGITNRVNKYLHYIGMTSSRRTAHRALKELGEQAKETISKKLLNSENDPIAPFLCLDNLDFEERVHTKSVGNSNHTFHGTWGYIHRINPKLFNSVPADDLTLKSYISAMEDIKSIQVTPSMLMGSESEEEHWILVLKSQIAKVLLEHIASPADTTIKIRTVPPTLDQISHEKPDITMLKLMVASDNSAQGIGEVCTAILQQTDLKPCDFFSRLQVLDGDLATCSNVSSLQGQRIPGFNEQDSISNLLSLLGGSHTLWNIGLAIFELHYGNSSDSRDCGAWRWLDALGIPHSKAPDKKDFTLMISNMEKIHEATILHCIMVVMGIQDRSLTEELWKIPSKKIQSIIDNTFDQYFGAQAKDSAAQLNSPKLSNLLLRLSDFASVVEGNRAMKSGDIGRVMNMWKRWSVTAIGVKKLRQYSLQLPRMIILINKILPRGLAKVILHSIFFAPGGRKNHFVAKDHHLENQNYWLKYFFNHTGNGTEIDRLKDIFSVNTTLLHDLIQKLSDDSGTFNSHQSHHNHINLRSINNCLRMTRQNDVSGLVPTIGEYSPAKISDSYVKGLENMMSDFDDCSSPPKLNRLLPTAMVDWKDDDPAESSVTKSTHEPASLSDSESEATNIIQKIELSI</sequence>
<name>A0A5B0NZJ6_PUCGR</name>
<dbReference type="EMBL" id="VSWC01000079">
    <property type="protein sequence ID" value="KAA1094136.1"/>
    <property type="molecule type" value="Genomic_DNA"/>
</dbReference>
<feature type="region of interest" description="Disordered" evidence="1">
    <location>
        <begin position="149"/>
        <end position="191"/>
    </location>
</feature>